<protein>
    <submittedName>
        <fullName evidence="11">MotA/TolQ/ExbB proton channel family protein</fullName>
    </submittedName>
</protein>
<dbReference type="AlphaFoldDB" id="A0AA41ZE56"/>
<dbReference type="GO" id="GO:0017038">
    <property type="term" value="P:protein import"/>
    <property type="evidence" value="ECO:0007669"/>
    <property type="project" value="TreeGrafter"/>
</dbReference>
<dbReference type="PANTHER" id="PTHR30625:SF11">
    <property type="entry name" value="MOTA_TOLQ_EXBB PROTON CHANNEL DOMAIN-CONTAINING PROTEIN"/>
    <property type="match status" value="1"/>
</dbReference>
<keyword evidence="3 8" id="KW-0812">Transmembrane</keyword>
<feature type="signal peptide" evidence="9">
    <location>
        <begin position="1"/>
        <end position="23"/>
    </location>
</feature>
<keyword evidence="4 8" id="KW-1133">Transmembrane helix</keyword>
<feature type="transmembrane region" description="Helical" evidence="8">
    <location>
        <begin position="392"/>
        <end position="413"/>
    </location>
</feature>
<feature type="compositionally biased region" description="Basic and acidic residues" evidence="7">
    <location>
        <begin position="68"/>
        <end position="102"/>
    </location>
</feature>
<evidence type="ECO:0000256" key="5">
    <source>
        <dbReference type="ARBA" id="ARBA00023136"/>
    </source>
</evidence>
<keyword evidence="2" id="KW-1003">Cell membrane</keyword>
<organism evidence="11 12">
    <name type="scientific">Larsenimonas rhizosphaerae</name>
    <dbReference type="NCBI Taxonomy" id="2944682"/>
    <lineage>
        <taxon>Bacteria</taxon>
        <taxon>Pseudomonadati</taxon>
        <taxon>Pseudomonadota</taxon>
        <taxon>Gammaproteobacteria</taxon>
        <taxon>Oceanospirillales</taxon>
        <taxon>Halomonadaceae</taxon>
        <taxon>Larsenimonas</taxon>
    </lineage>
</organism>
<name>A0AA41ZE56_9GAMM</name>
<dbReference type="InterPro" id="IPR002898">
    <property type="entry name" value="MotA_ExbB_proton_chnl"/>
</dbReference>
<keyword evidence="6" id="KW-0653">Protein transport</keyword>
<feature type="region of interest" description="Disordered" evidence="7">
    <location>
        <begin position="68"/>
        <end position="103"/>
    </location>
</feature>
<evidence type="ECO:0000256" key="1">
    <source>
        <dbReference type="ARBA" id="ARBA00004651"/>
    </source>
</evidence>
<dbReference type="InterPro" id="IPR017270">
    <property type="entry name" value="MotA/TolQ/ExbB-rel"/>
</dbReference>
<dbReference type="EMBL" id="JAPIVE010000001">
    <property type="protein sequence ID" value="MCX2523652.1"/>
    <property type="molecule type" value="Genomic_DNA"/>
</dbReference>
<dbReference type="Gene3D" id="1.10.287.1490">
    <property type="match status" value="1"/>
</dbReference>
<reference evidence="11" key="1">
    <citation type="submission" date="2022-11" db="EMBL/GenBank/DDBJ databases">
        <title>Larsenimonas rhizosphaerae sp. nov., isolated from a tidal mudflat.</title>
        <authorList>
            <person name="Lee S.D."/>
            <person name="Kim I.S."/>
        </authorList>
    </citation>
    <scope>NUCLEOTIDE SEQUENCE</scope>
    <source>
        <strain evidence="11">GH2-1</strain>
    </source>
</reference>
<evidence type="ECO:0000313" key="11">
    <source>
        <dbReference type="EMBL" id="MCX2523652.1"/>
    </source>
</evidence>
<evidence type="ECO:0000256" key="2">
    <source>
        <dbReference type="ARBA" id="ARBA00022475"/>
    </source>
</evidence>
<keyword evidence="5 8" id="KW-0472">Membrane</keyword>
<comment type="similarity">
    <text evidence="6">Belongs to the exbB/tolQ family.</text>
</comment>
<proteinExistence type="inferred from homology"/>
<keyword evidence="6" id="KW-0813">Transport</keyword>
<dbReference type="PIRSF" id="PIRSF037714">
    <property type="entry name" value="TolR"/>
    <property type="match status" value="1"/>
</dbReference>
<evidence type="ECO:0000313" key="12">
    <source>
        <dbReference type="Proteomes" id="UP001165678"/>
    </source>
</evidence>
<keyword evidence="12" id="KW-1185">Reference proteome</keyword>
<keyword evidence="9" id="KW-0732">Signal</keyword>
<evidence type="ECO:0000256" key="4">
    <source>
        <dbReference type="ARBA" id="ARBA00022989"/>
    </source>
</evidence>
<feature type="transmembrane region" description="Helical" evidence="8">
    <location>
        <begin position="265"/>
        <end position="288"/>
    </location>
</feature>
<evidence type="ECO:0000256" key="6">
    <source>
        <dbReference type="RuleBase" id="RU004057"/>
    </source>
</evidence>
<sequence length="457" mass="48264">MTRPGWMLLAGSVLMSISVAATAAPSSLDEAITRFNQQADEAESRDQARLDALVADRSKLTTALEKARAARDQAKTRQTELERRFDSQQKTLDELRDERAEKGAGVSEVAHTLSGQIDKLAGSLKGSWVVALYPSLVPSRPGDDALPSAETFQTLGQQLSGLMARTGQVSLAPRPVAGPDGTVSAQPVMQLGNIMSFTAGHLLSPPQSGQPLIVAPRTPSDVADRLTAFIDKRQGAVPVDASGGDIVKALADQPGLMERLKQGGIVGYITLALGAVGLLVALVQWLYLQRISLGVRRQIKQLDQPKDDNPLGRVLARFKGVHAGSEPEALEARLDELLLAEQPVIERGQSLVKLIAAIAPLMGLLGTVTGMIGTFQSITVFGSSDPKLMAGGISQALITTVIGLVVAIPVLFAHTGLTSRSRKVLNVLEGQASAHLAERLERPADRNATGGAHVPSA</sequence>
<gene>
    <name evidence="11" type="ORF">OQ287_05325</name>
</gene>
<evidence type="ECO:0000256" key="8">
    <source>
        <dbReference type="SAM" id="Phobius"/>
    </source>
</evidence>
<dbReference type="RefSeq" id="WP_250937406.1">
    <property type="nucleotide sequence ID" value="NZ_JAMLJK010000001.1"/>
</dbReference>
<dbReference type="PANTHER" id="PTHR30625">
    <property type="entry name" value="PROTEIN TOLQ"/>
    <property type="match status" value="1"/>
</dbReference>
<dbReference type="Pfam" id="PF01618">
    <property type="entry name" value="MotA_ExbB"/>
    <property type="match status" value="1"/>
</dbReference>
<feature type="chain" id="PRO_5041209735" evidence="9">
    <location>
        <begin position="24"/>
        <end position="457"/>
    </location>
</feature>
<evidence type="ECO:0000259" key="10">
    <source>
        <dbReference type="Pfam" id="PF01618"/>
    </source>
</evidence>
<dbReference type="InterPro" id="IPR050790">
    <property type="entry name" value="ExbB/TolQ_transport"/>
</dbReference>
<feature type="transmembrane region" description="Helical" evidence="8">
    <location>
        <begin position="351"/>
        <end position="372"/>
    </location>
</feature>
<accession>A0AA41ZE56</accession>
<evidence type="ECO:0000256" key="3">
    <source>
        <dbReference type="ARBA" id="ARBA00022692"/>
    </source>
</evidence>
<evidence type="ECO:0000256" key="9">
    <source>
        <dbReference type="SAM" id="SignalP"/>
    </source>
</evidence>
<dbReference type="GO" id="GO:0005886">
    <property type="term" value="C:plasma membrane"/>
    <property type="evidence" value="ECO:0007669"/>
    <property type="project" value="UniProtKB-SubCell"/>
</dbReference>
<comment type="caution">
    <text evidence="11">The sequence shown here is derived from an EMBL/GenBank/DDBJ whole genome shotgun (WGS) entry which is preliminary data.</text>
</comment>
<dbReference type="Proteomes" id="UP001165678">
    <property type="component" value="Unassembled WGS sequence"/>
</dbReference>
<evidence type="ECO:0000256" key="7">
    <source>
        <dbReference type="SAM" id="MobiDB-lite"/>
    </source>
</evidence>
<comment type="subcellular location">
    <subcellularLocation>
        <location evidence="1">Cell membrane</location>
        <topology evidence="1">Multi-pass membrane protein</topology>
    </subcellularLocation>
    <subcellularLocation>
        <location evidence="6">Membrane</location>
        <topology evidence="6">Multi-pass membrane protein</topology>
    </subcellularLocation>
</comment>
<feature type="domain" description="MotA/TolQ/ExbB proton channel" evidence="10">
    <location>
        <begin position="318"/>
        <end position="428"/>
    </location>
</feature>